<evidence type="ECO:0008006" key="3">
    <source>
        <dbReference type="Google" id="ProtNLM"/>
    </source>
</evidence>
<feature type="compositionally biased region" description="Low complexity" evidence="1">
    <location>
        <begin position="314"/>
        <end position="326"/>
    </location>
</feature>
<gene>
    <name evidence="2" type="ORF">CTI11_08690</name>
</gene>
<organism evidence="2">
    <name type="scientific">Chryseobacterium sp. B5</name>
    <dbReference type="NCBI Taxonomy" id="2050562"/>
    <lineage>
        <taxon>Bacteria</taxon>
        <taxon>Pseudomonadati</taxon>
        <taxon>Bacteroidota</taxon>
        <taxon>Flavobacteriia</taxon>
        <taxon>Flavobacteriales</taxon>
        <taxon>Weeksellaceae</taxon>
        <taxon>Chryseobacterium group</taxon>
        <taxon>Chryseobacterium</taxon>
    </lineage>
</organism>
<accession>A0A2G7T8L3</accession>
<comment type="caution">
    <text evidence="2">The sequence shown here is derived from an EMBL/GenBank/DDBJ whole genome shotgun (WGS) entry which is preliminary data.</text>
</comment>
<evidence type="ECO:0000256" key="1">
    <source>
        <dbReference type="SAM" id="MobiDB-lite"/>
    </source>
</evidence>
<feature type="region of interest" description="Disordered" evidence="1">
    <location>
        <begin position="298"/>
        <end position="326"/>
    </location>
</feature>
<reference evidence="2" key="1">
    <citation type="submission" date="2017-10" db="EMBL/GenBank/DDBJ databases">
        <title>Chryseobacterium sp. B5 is a hydrocarbonoclastic and plant growth promoting bacterium.</title>
        <authorList>
            <person name="Thijs S."/>
            <person name="Gkorezis P."/>
            <person name="Van Hamme J."/>
        </authorList>
    </citation>
    <scope>NUCLEOTIDE SEQUENCE</scope>
    <source>
        <strain evidence="2">B5</strain>
    </source>
</reference>
<dbReference type="AlphaFoldDB" id="A0A2G7T8L3"/>
<protein>
    <recommendedName>
        <fullName evidence="3">DNA-binding protein</fullName>
    </recommendedName>
</protein>
<name>A0A2G7T8L3_9FLAO</name>
<sequence>MGNIIKVNAIPSKMDTKEIASIADKNHGHVLRDTRVMLLTLFGGAHVDSVIPANKASQRGQFIRDNVEALFKGAFEDDPVLDHEQNQCFTLHYESRGYLSSVELNRNLTLTLASGYDIHLRNRIISRLEELEQAAALPKPALSKPARASMRYREAAAITGAQLKICKLLGVDDGMAKVIAAKEVKAVTGLDYTNLLTTTAATDNPRTTPKELAVLIGAGATSEQVNNALEQLSFQTKERWTNGKGQPRSKWVVTELGKEYGALVPYQAVEHQHSGYRPAWYASVVELIRPLVEAAMAQRTAPKPKRDKKPAGVPLQPASQPQAALA</sequence>
<evidence type="ECO:0000313" key="2">
    <source>
        <dbReference type="EMBL" id="PII36216.1"/>
    </source>
</evidence>
<dbReference type="EMBL" id="PEKC01000023">
    <property type="protein sequence ID" value="PII36216.1"/>
    <property type="molecule type" value="Genomic_DNA"/>
</dbReference>
<proteinExistence type="predicted"/>